<accession>A0ABR8XPH5</accession>
<keyword evidence="1" id="KW-0732">Signal</keyword>
<dbReference type="PANTHER" id="PTHR37507">
    <property type="entry name" value="SPORULATION PROTEIN YDCC"/>
    <property type="match status" value="1"/>
</dbReference>
<proteinExistence type="predicted"/>
<dbReference type="Gene3D" id="2.50.20.10">
    <property type="entry name" value="Lipoprotein localisation LolA/LolB/LppX"/>
    <property type="match status" value="1"/>
</dbReference>
<dbReference type="SUPFAM" id="SSF89392">
    <property type="entry name" value="Prokaryotic lipoproteins and lipoprotein localization factors"/>
    <property type="match status" value="1"/>
</dbReference>
<feature type="chain" id="PRO_5046736614" evidence="1">
    <location>
        <begin position="24"/>
        <end position="332"/>
    </location>
</feature>
<sequence length="332" mass="37505">MKLRLLVVVVCCLFLAACGKATKDEVIEDVNKKWNETKGYELSASMEVRTGAEPRIYDVKVWHTKPDFYRVAVNPQGETEQQLIVRNEEGVFVVTPALRKTHKFQSEWPKQNSQAYIIGTLADDLMADSKAVMTEDDASYTFELATRNVDQTALPIQQIMVDKKTMLPTKVSVLDESLQEQVVITFGEIKLGVQHTAKDYEVEKFSEKEEKKAASADVVNTDFSVYYPTIDWAHTKLTEEYEVKEDGNSRVILTFEGEKPFTLMQQPIQYDNMVLPVFSPGDPADLGYTIGAITDHSIQWDKDGMTFFIASTKLSKEELLEVAASVQQSSMK</sequence>
<dbReference type="PANTHER" id="PTHR37507:SF2">
    <property type="entry name" value="SPORULATION PROTEIN YDCC"/>
    <property type="match status" value="1"/>
</dbReference>
<keyword evidence="2" id="KW-0449">Lipoprotein</keyword>
<keyword evidence="3" id="KW-1185">Reference proteome</keyword>
<dbReference type="RefSeq" id="WP_191704316.1">
    <property type="nucleotide sequence ID" value="NZ_JACSPW010000010.1"/>
</dbReference>
<reference evidence="2 3" key="1">
    <citation type="submission" date="2020-08" db="EMBL/GenBank/DDBJ databases">
        <title>A Genomic Blueprint of the Chicken Gut Microbiome.</title>
        <authorList>
            <person name="Gilroy R."/>
            <person name="Ravi A."/>
            <person name="Getino M."/>
            <person name="Pursley I."/>
            <person name="Horton D.L."/>
            <person name="Alikhan N.-F."/>
            <person name="Baker D."/>
            <person name="Gharbi K."/>
            <person name="Hall N."/>
            <person name="Watson M."/>
            <person name="Adriaenssens E.M."/>
            <person name="Foster-Nyarko E."/>
            <person name="Jarju S."/>
            <person name="Secka A."/>
            <person name="Antonio M."/>
            <person name="Oren A."/>
            <person name="Chaudhuri R."/>
            <person name="La Ragione R.M."/>
            <person name="Hildebrand F."/>
            <person name="Pallen M.J."/>
        </authorList>
    </citation>
    <scope>NUCLEOTIDE SEQUENCE [LARGE SCALE GENOMIC DNA]</scope>
    <source>
        <strain evidence="2 3">Sa1YVA6</strain>
    </source>
</reference>
<gene>
    <name evidence="2" type="ORF">H9632_12025</name>
</gene>
<dbReference type="InterPro" id="IPR029046">
    <property type="entry name" value="LolA/LolB/LppX"/>
</dbReference>
<name>A0ABR8XPH5_9BACL</name>
<comment type="caution">
    <text evidence="2">The sequence shown here is derived from an EMBL/GenBank/DDBJ whole genome shotgun (WGS) entry which is preliminary data.</text>
</comment>
<evidence type="ECO:0000256" key="1">
    <source>
        <dbReference type="SAM" id="SignalP"/>
    </source>
</evidence>
<protein>
    <submittedName>
        <fullName evidence="2">Outer membrane lipoprotein carrier protein LolA</fullName>
    </submittedName>
</protein>
<dbReference type="EMBL" id="JACSPW010000010">
    <property type="protein sequence ID" value="MBD8033797.1"/>
    <property type="molecule type" value="Genomic_DNA"/>
</dbReference>
<dbReference type="InterPro" id="IPR052944">
    <property type="entry name" value="Sporulation_related"/>
</dbReference>
<dbReference type="PROSITE" id="PS51257">
    <property type="entry name" value="PROKAR_LIPOPROTEIN"/>
    <property type="match status" value="1"/>
</dbReference>
<evidence type="ECO:0000313" key="3">
    <source>
        <dbReference type="Proteomes" id="UP000600565"/>
    </source>
</evidence>
<feature type="signal peptide" evidence="1">
    <location>
        <begin position="1"/>
        <end position="23"/>
    </location>
</feature>
<organism evidence="2 3">
    <name type="scientific">Solibacillus merdavium</name>
    <dbReference type="NCBI Taxonomy" id="2762218"/>
    <lineage>
        <taxon>Bacteria</taxon>
        <taxon>Bacillati</taxon>
        <taxon>Bacillota</taxon>
        <taxon>Bacilli</taxon>
        <taxon>Bacillales</taxon>
        <taxon>Caryophanaceae</taxon>
        <taxon>Solibacillus</taxon>
    </lineage>
</organism>
<evidence type="ECO:0000313" key="2">
    <source>
        <dbReference type="EMBL" id="MBD8033797.1"/>
    </source>
</evidence>
<dbReference type="Proteomes" id="UP000600565">
    <property type="component" value="Unassembled WGS sequence"/>
</dbReference>